<reference evidence="3" key="2">
    <citation type="submission" date="2020-02" db="EMBL/GenBank/DDBJ databases">
        <authorList>
            <person name="Gilchrist C.L.M."/>
            <person name="Chooi Y.-H."/>
        </authorList>
    </citation>
    <scope>NUCLEOTIDE SEQUENCE</scope>
    <source>
        <strain evidence="3">MST-FP2251</strain>
    </source>
</reference>
<dbReference type="Pfam" id="PF12013">
    <property type="entry name" value="OrsD"/>
    <property type="match status" value="1"/>
</dbReference>
<feature type="region of interest" description="Disordered" evidence="1">
    <location>
        <begin position="105"/>
        <end position="124"/>
    </location>
</feature>
<feature type="domain" description="C2H2-type" evidence="2">
    <location>
        <begin position="90"/>
        <end position="111"/>
    </location>
</feature>
<evidence type="ECO:0000313" key="3">
    <source>
        <dbReference type="EMBL" id="KAF9882581.1"/>
    </source>
</evidence>
<dbReference type="EMBL" id="VCAU01000295">
    <property type="protein sequence ID" value="KAF9882581.1"/>
    <property type="molecule type" value="Genomic_DNA"/>
</dbReference>
<dbReference type="AlphaFoldDB" id="A0AAD4GMR3"/>
<name>A0AAD4GMR3_ASPNN</name>
<proteinExistence type="predicted"/>
<gene>
    <name evidence="3" type="ORF">FE257_006348</name>
</gene>
<dbReference type="SMART" id="SM00355">
    <property type="entry name" value="ZnF_C2H2"/>
    <property type="match status" value="2"/>
</dbReference>
<organism evidence="3 4">
    <name type="scientific">Aspergillus nanangensis</name>
    <dbReference type="NCBI Taxonomy" id="2582783"/>
    <lineage>
        <taxon>Eukaryota</taxon>
        <taxon>Fungi</taxon>
        <taxon>Dikarya</taxon>
        <taxon>Ascomycota</taxon>
        <taxon>Pezizomycotina</taxon>
        <taxon>Eurotiomycetes</taxon>
        <taxon>Eurotiomycetidae</taxon>
        <taxon>Eurotiales</taxon>
        <taxon>Aspergillaceae</taxon>
        <taxon>Aspergillus</taxon>
        <taxon>Aspergillus subgen. Circumdati</taxon>
    </lineage>
</organism>
<evidence type="ECO:0000256" key="1">
    <source>
        <dbReference type="SAM" id="MobiDB-lite"/>
    </source>
</evidence>
<evidence type="ECO:0000313" key="4">
    <source>
        <dbReference type="Proteomes" id="UP001194746"/>
    </source>
</evidence>
<reference evidence="3" key="1">
    <citation type="journal article" date="2019" name="Beilstein J. Org. Chem.">
        <title>Nanangenines: drimane sesquiterpenoids as the dominant metabolite cohort of a novel Australian fungus, Aspergillus nanangensis.</title>
        <authorList>
            <person name="Lacey H.J."/>
            <person name="Gilchrist C.L.M."/>
            <person name="Crombie A."/>
            <person name="Kalaitzis J.A."/>
            <person name="Vuong D."/>
            <person name="Rutledge P.J."/>
            <person name="Turner P."/>
            <person name="Pitt J.I."/>
            <person name="Lacey E."/>
            <person name="Chooi Y.H."/>
            <person name="Piggott A.M."/>
        </authorList>
    </citation>
    <scope>NUCLEOTIDE SEQUENCE</scope>
    <source>
        <strain evidence="3">MST-FP2251</strain>
    </source>
</reference>
<comment type="caution">
    <text evidence="3">The sequence shown here is derived from an EMBL/GenBank/DDBJ whole genome shotgun (WGS) entry which is preliminary data.</text>
</comment>
<dbReference type="Proteomes" id="UP001194746">
    <property type="component" value="Unassembled WGS sequence"/>
</dbReference>
<dbReference type="InterPro" id="IPR022698">
    <property type="entry name" value="OrsD"/>
</dbReference>
<accession>A0AAD4GMR3</accession>
<dbReference type="PROSITE" id="PS00028">
    <property type="entry name" value="ZINC_FINGER_C2H2_1"/>
    <property type="match status" value="1"/>
</dbReference>
<evidence type="ECO:0000259" key="2">
    <source>
        <dbReference type="PROSITE" id="PS00028"/>
    </source>
</evidence>
<feature type="non-terminal residue" evidence="3">
    <location>
        <position position="124"/>
    </location>
</feature>
<dbReference type="InterPro" id="IPR013087">
    <property type="entry name" value="Znf_C2H2_type"/>
</dbReference>
<protein>
    <recommendedName>
        <fullName evidence="2">C2H2-type domain-containing protein</fullName>
    </recommendedName>
</protein>
<sequence>MDLFLYNPTYQAWICTAPRCQFAVSPSSLDRHLQRRHRDHRAAATPAQRQVILRTMLQRAWVDPRKEIFRYPPPSSPPIPGLPVFRGYGCPHCEFICRSNGVMQNHRREKHQDQDGSWKCGRQS</sequence>
<keyword evidence="4" id="KW-1185">Reference proteome</keyword>